<dbReference type="InterPro" id="IPR000121">
    <property type="entry name" value="PEP_util_C"/>
</dbReference>
<accession>A0ABN9VU68</accession>
<proteinExistence type="inferred from homology"/>
<dbReference type="Proteomes" id="UP001189429">
    <property type="component" value="Unassembled WGS sequence"/>
</dbReference>
<evidence type="ECO:0000259" key="4">
    <source>
        <dbReference type="Pfam" id="PF02896"/>
    </source>
</evidence>
<dbReference type="InterPro" id="IPR015813">
    <property type="entry name" value="Pyrv/PenolPyrv_kinase-like_dom"/>
</dbReference>
<feature type="domain" description="PEP-utilising enzyme C-terminal" evidence="4">
    <location>
        <begin position="1"/>
        <end position="179"/>
    </location>
</feature>
<dbReference type="InterPro" id="IPR040442">
    <property type="entry name" value="Pyrv_kinase-like_dom_sf"/>
</dbReference>
<evidence type="ECO:0000256" key="2">
    <source>
        <dbReference type="ARBA" id="ARBA00022741"/>
    </source>
</evidence>
<name>A0ABN9VU68_9DINO</name>
<organism evidence="5 6">
    <name type="scientific">Prorocentrum cordatum</name>
    <dbReference type="NCBI Taxonomy" id="2364126"/>
    <lineage>
        <taxon>Eukaryota</taxon>
        <taxon>Sar</taxon>
        <taxon>Alveolata</taxon>
        <taxon>Dinophyceae</taxon>
        <taxon>Prorocentrales</taxon>
        <taxon>Prorocentraceae</taxon>
        <taxon>Prorocentrum</taxon>
    </lineage>
</organism>
<dbReference type="EMBL" id="CAUYUJ010017702">
    <property type="protein sequence ID" value="CAK0877091.1"/>
    <property type="molecule type" value="Genomic_DNA"/>
</dbReference>
<protein>
    <recommendedName>
        <fullName evidence="4">PEP-utilising enzyme C-terminal domain-containing protein</fullName>
    </recommendedName>
</protein>
<evidence type="ECO:0000256" key="1">
    <source>
        <dbReference type="ARBA" id="ARBA00007837"/>
    </source>
</evidence>
<sequence>MIGFRGCGRYADPAFEDCFALELKAMKKVREDMGMTNVELMIPFVRTLDMAADVLDILKKNGLERGKNGLKVNMMAELPSNVFLAEEFLEYFDGFSIGSNDLTQLTLGLDRDSGLVAQYFDEENPAVLKGLSMLIQAAKKKGKYVGICGQGPSDKPELAKWLMDEGIDSVSLNPDSVIPTWLYLGGEKPE</sequence>
<evidence type="ECO:0000313" key="6">
    <source>
        <dbReference type="Proteomes" id="UP001189429"/>
    </source>
</evidence>
<dbReference type="Pfam" id="PF02896">
    <property type="entry name" value="PEP-utilizers_C"/>
    <property type="match status" value="1"/>
</dbReference>
<dbReference type="Gene3D" id="3.20.20.60">
    <property type="entry name" value="Phosphoenolpyruvate-binding domains"/>
    <property type="match status" value="1"/>
</dbReference>
<comment type="similarity">
    <text evidence="1">Belongs to the PEP-utilizing enzyme family.</text>
</comment>
<dbReference type="PRINTS" id="PR01736">
    <property type="entry name" value="PHPHTRNFRASE"/>
</dbReference>
<keyword evidence="6" id="KW-1185">Reference proteome</keyword>
<comment type="caution">
    <text evidence="5">The sequence shown here is derived from an EMBL/GenBank/DDBJ whole genome shotgun (WGS) entry which is preliminary data.</text>
</comment>
<keyword evidence="3" id="KW-0067">ATP-binding</keyword>
<dbReference type="SUPFAM" id="SSF51621">
    <property type="entry name" value="Phosphoenolpyruvate/pyruvate domain"/>
    <property type="match status" value="1"/>
</dbReference>
<evidence type="ECO:0000256" key="3">
    <source>
        <dbReference type="ARBA" id="ARBA00022840"/>
    </source>
</evidence>
<dbReference type="InterPro" id="IPR006319">
    <property type="entry name" value="PEP_synth"/>
</dbReference>
<evidence type="ECO:0000313" key="5">
    <source>
        <dbReference type="EMBL" id="CAK0877091.1"/>
    </source>
</evidence>
<dbReference type="PROSITE" id="PS00742">
    <property type="entry name" value="PEP_ENZYMES_2"/>
    <property type="match status" value="1"/>
</dbReference>
<dbReference type="PANTHER" id="PTHR43030">
    <property type="entry name" value="PHOSPHOENOLPYRUVATE SYNTHASE"/>
    <property type="match status" value="1"/>
</dbReference>
<reference evidence="5" key="1">
    <citation type="submission" date="2023-10" db="EMBL/GenBank/DDBJ databases">
        <authorList>
            <person name="Chen Y."/>
            <person name="Shah S."/>
            <person name="Dougan E. K."/>
            <person name="Thang M."/>
            <person name="Chan C."/>
        </authorList>
    </citation>
    <scope>NUCLEOTIDE SEQUENCE [LARGE SCALE GENOMIC DNA]</scope>
</reference>
<dbReference type="InterPro" id="IPR023151">
    <property type="entry name" value="PEP_util_CS"/>
</dbReference>
<dbReference type="PANTHER" id="PTHR43030:SF1">
    <property type="entry name" value="PHOSPHOENOLPYRUVATE SYNTHASE"/>
    <property type="match status" value="1"/>
</dbReference>
<gene>
    <name evidence="5" type="ORF">PCOR1329_LOCUS61241</name>
</gene>
<keyword evidence="2" id="KW-0547">Nucleotide-binding</keyword>